<feature type="coiled-coil region" evidence="2">
    <location>
        <begin position="51"/>
        <end position="98"/>
    </location>
</feature>
<sequence length="244" mass="28043">MKLILIIKRRVTVKRNRTFVALSFSFLVFGFVVSFSYQSMKEEQPIDELKNEQWQKEYEERELLIKQEKKNKELEKELIEKQKEVKDIEDTLKDEEKLYYNLVEEVERYRMYLGDIAVTGQGVKVTLEDSSYIPEGDNVNNYIVHEGHIFQVINELIISGANAVSVNGQRIVHDSYLFCNGPVVTIDGNQYSAPFTISAIGDVETLDAALEISGGVVDQLTYDNIAVKVEQVKEVHMNPVENRN</sequence>
<accession>A0ABY9K148</accession>
<evidence type="ECO:0000256" key="2">
    <source>
        <dbReference type="SAM" id="Coils"/>
    </source>
</evidence>
<proteinExistence type="inferred from homology"/>
<keyword evidence="2" id="KW-0175">Coiled coil</keyword>
<gene>
    <name evidence="3" type="ORF">LC087_05570</name>
</gene>
<keyword evidence="4" id="KW-1185">Reference proteome</keyword>
<evidence type="ECO:0000313" key="3">
    <source>
        <dbReference type="EMBL" id="WLR43621.1"/>
    </source>
</evidence>
<dbReference type="Gene3D" id="3.30.70.1880">
    <property type="entry name" value="Protein of unknown function DUF881"/>
    <property type="match status" value="1"/>
</dbReference>
<dbReference type="InterPro" id="IPR010273">
    <property type="entry name" value="DUF881"/>
</dbReference>
<evidence type="ECO:0000256" key="1">
    <source>
        <dbReference type="ARBA" id="ARBA00009108"/>
    </source>
</evidence>
<dbReference type="PANTHER" id="PTHR37313">
    <property type="entry name" value="UPF0749 PROTEIN RV1825"/>
    <property type="match status" value="1"/>
</dbReference>
<dbReference type="Pfam" id="PF05949">
    <property type="entry name" value="DUF881"/>
    <property type="match status" value="1"/>
</dbReference>
<protein>
    <submittedName>
        <fullName evidence="3">DUF881 domain-containing protein</fullName>
    </submittedName>
</protein>
<evidence type="ECO:0000313" key="4">
    <source>
        <dbReference type="Proteomes" id="UP001197974"/>
    </source>
</evidence>
<dbReference type="RefSeq" id="WP_226538424.1">
    <property type="nucleotide sequence ID" value="NZ_CP129013.1"/>
</dbReference>
<reference evidence="3 4" key="1">
    <citation type="submission" date="2023-06" db="EMBL/GenBank/DDBJ databases">
        <title>Five Gram-positive bacteria isolated from mangrove sediments in Shenzhen, Guangdong, China.</title>
        <authorList>
            <person name="Yu S."/>
            <person name="Zheng W."/>
            <person name="Huang Y."/>
        </authorList>
    </citation>
    <scope>NUCLEOTIDE SEQUENCE [LARGE SCALE GENOMIC DNA]</scope>
    <source>
        <strain evidence="3 4">SaN35-3</strain>
    </source>
</reference>
<comment type="similarity">
    <text evidence="1">Belongs to the UPF0749 family.</text>
</comment>
<dbReference type="EMBL" id="CP129013">
    <property type="protein sequence ID" value="WLR43621.1"/>
    <property type="molecule type" value="Genomic_DNA"/>
</dbReference>
<dbReference type="PANTHER" id="PTHR37313:SF2">
    <property type="entry name" value="UPF0749 PROTEIN YLXX"/>
    <property type="match status" value="1"/>
</dbReference>
<dbReference type="Proteomes" id="UP001197974">
    <property type="component" value="Chromosome"/>
</dbReference>
<organism evidence="3 4">
    <name type="scientific">Bacillus carboniphilus</name>
    <dbReference type="NCBI Taxonomy" id="86663"/>
    <lineage>
        <taxon>Bacteria</taxon>
        <taxon>Bacillati</taxon>
        <taxon>Bacillota</taxon>
        <taxon>Bacilli</taxon>
        <taxon>Bacillales</taxon>
        <taxon>Bacillaceae</taxon>
        <taxon>Bacillus</taxon>
    </lineage>
</organism>
<name>A0ABY9K148_9BACI</name>